<evidence type="ECO:0000313" key="5">
    <source>
        <dbReference type="Proteomes" id="UP001597024"/>
    </source>
</evidence>
<feature type="domain" description="N-acetyltransferase" evidence="3">
    <location>
        <begin position="3"/>
        <end position="164"/>
    </location>
</feature>
<evidence type="ECO:0000256" key="2">
    <source>
        <dbReference type="ARBA" id="ARBA00023315"/>
    </source>
</evidence>
<feature type="domain" description="N-acetyltransferase" evidence="3">
    <location>
        <begin position="166"/>
        <end position="317"/>
    </location>
</feature>
<protein>
    <submittedName>
        <fullName evidence="4">GNAT family N-acetyltransferase</fullName>
        <ecNumber evidence="4">2.3.1.-</ecNumber>
    </submittedName>
</protein>
<dbReference type="GO" id="GO:0016746">
    <property type="term" value="F:acyltransferase activity"/>
    <property type="evidence" value="ECO:0007669"/>
    <property type="project" value="UniProtKB-KW"/>
</dbReference>
<dbReference type="EC" id="2.3.1.-" evidence="4"/>
<accession>A0ABW3DMJ6</accession>
<gene>
    <name evidence="4" type="ORF">ACFQ08_05760</name>
</gene>
<proteinExistence type="predicted"/>
<comment type="caution">
    <text evidence="4">The sequence shown here is derived from an EMBL/GenBank/DDBJ whole genome shotgun (WGS) entry which is preliminary data.</text>
</comment>
<dbReference type="PANTHER" id="PTHR43877">
    <property type="entry name" value="AMINOALKYLPHOSPHONATE N-ACETYLTRANSFERASE-RELATED-RELATED"/>
    <property type="match status" value="1"/>
</dbReference>
<dbReference type="InterPro" id="IPR050832">
    <property type="entry name" value="Bact_Acetyltransf"/>
</dbReference>
<name>A0ABW3DMJ6_9ACTN</name>
<dbReference type="CDD" id="cd04301">
    <property type="entry name" value="NAT_SF"/>
    <property type="match status" value="2"/>
</dbReference>
<dbReference type="InterPro" id="IPR016181">
    <property type="entry name" value="Acyl_CoA_acyltransferase"/>
</dbReference>
<dbReference type="Pfam" id="PF00583">
    <property type="entry name" value="Acetyltransf_1"/>
    <property type="match status" value="2"/>
</dbReference>
<dbReference type="Proteomes" id="UP001597024">
    <property type="component" value="Unassembled WGS sequence"/>
</dbReference>
<keyword evidence="1 4" id="KW-0808">Transferase</keyword>
<evidence type="ECO:0000313" key="4">
    <source>
        <dbReference type="EMBL" id="MFD0884060.1"/>
    </source>
</evidence>
<keyword evidence="2 4" id="KW-0012">Acyltransferase</keyword>
<dbReference type="EMBL" id="JBHTHX010000109">
    <property type="protein sequence ID" value="MFD0884060.1"/>
    <property type="molecule type" value="Genomic_DNA"/>
</dbReference>
<dbReference type="InterPro" id="IPR000182">
    <property type="entry name" value="GNAT_dom"/>
</dbReference>
<keyword evidence="5" id="KW-1185">Reference proteome</keyword>
<evidence type="ECO:0000259" key="3">
    <source>
        <dbReference type="PROSITE" id="PS51186"/>
    </source>
</evidence>
<organism evidence="4 5">
    <name type="scientific">Streptosporangium algeriense</name>
    <dbReference type="NCBI Taxonomy" id="1682748"/>
    <lineage>
        <taxon>Bacteria</taxon>
        <taxon>Bacillati</taxon>
        <taxon>Actinomycetota</taxon>
        <taxon>Actinomycetes</taxon>
        <taxon>Streptosporangiales</taxon>
        <taxon>Streptosporangiaceae</taxon>
        <taxon>Streptosporangium</taxon>
    </lineage>
</organism>
<dbReference type="Gene3D" id="3.40.630.30">
    <property type="match status" value="1"/>
</dbReference>
<dbReference type="PROSITE" id="PS51186">
    <property type="entry name" value="GNAT"/>
    <property type="match status" value="2"/>
</dbReference>
<evidence type="ECO:0000256" key="1">
    <source>
        <dbReference type="ARBA" id="ARBA00022679"/>
    </source>
</evidence>
<dbReference type="SUPFAM" id="SSF55729">
    <property type="entry name" value="Acyl-CoA N-acyltransferases (Nat)"/>
    <property type="match status" value="1"/>
</dbReference>
<sequence>MTFTWAPLTGDSVDEWAELLRAVEAEDRTGDNYSRSDLLEELTLVEPAEGTCGVWDGDRLVAFGVVYAGSVAEPVHIMRTWGAVHPDHRRRGLGGRLADWALQAGRTVHEGLFPGRPLSLHAYVDDANEWAGAVMRGAGMLPARMFHVMTRDLAGPLPESVLPEGLRIVPYEDALEDATREVRNAAFADHWGSSPHTPESWRRKVVGLETFSGKDSFVVQEESGRSVGMLLTFYYPADSEVTGVREAWIQIVATLEDWRGRGVAGASLAHALAHFRAEGYGRATLSVDTDNATGALGVYHRAGFELSRSATAYVTDL</sequence>
<reference evidence="5" key="1">
    <citation type="journal article" date="2019" name="Int. J. Syst. Evol. Microbiol.">
        <title>The Global Catalogue of Microorganisms (GCM) 10K type strain sequencing project: providing services to taxonomists for standard genome sequencing and annotation.</title>
        <authorList>
            <consortium name="The Broad Institute Genomics Platform"/>
            <consortium name="The Broad Institute Genome Sequencing Center for Infectious Disease"/>
            <person name="Wu L."/>
            <person name="Ma J."/>
        </authorList>
    </citation>
    <scope>NUCLEOTIDE SEQUENCE [LARGE SCALE GENOMIC DNA]</scope>
    <source>
        <strain evidence="5">CCUG 62974</strain>
    </source>
</reference>